<dbReference type="GO" id="GO:0045944">
    <property type="term" value="P:positive regulation of transcription by RNA polymerase II"/>
    <property type="evidence" value="ECO:0007669"/>
    <property type="project" value="TreeGrafter"/>
</dbReference>
<dbReference type="PANTHER" id="PTHR31644">
    <property type="entry name" value="TRANSCRIPTIONAL ACTIVATOR ARO80-RELATED"/>
    <property type="match status" value="1"/>
</dbReference>
<dbReference type="GO" id="GO:0005634">
    <property type="term" value="C:nucleus"/>
    <property type="evidence" value="ECO:0007669"/>
    <property type="project" value="TreeGrafter"/>
</dbReference>
<sequence length="708" mass="77897">MPQAPTRPPSGKTHVRAYQACQPCRIAKLKCNLGDPDAPHDPPCDRCHRSGRQCVFGKPYTRPKGLVRKKRESESVAKPPVASTSSATSRPSALDGIHSSTPLSLHPASDHGMSQDFRFVRGETLENPADALRILYAAAEYDASHERAESATSGEGPSQTGLWGRWIPVRDGLLTAEEAAFYKDHLNPCHPVVPNELFHSQNFSSLLSEPILLAALISTAARYLDLGHSFDEKEPQRSNVIQGKLMNWVSSKIGLLSMGELRRYSTSARTIGTVEALLILSEWPPMPNLIAPSAPPASRRPPNPLRIAQELDLQDENTYMTSNDEPPWSSHRRHNAWIHCLSADRQASVRLGRASLVQAKMSTCWWESLVVQSRDIPVPGSVVTFPRSEIAWREIFGVAELTHLIGFLQELLYITPSVTADLIKTHRFEITLHRLKPELDSLWRRQAEDLPSYDIFREGEGEALTEDELREIRWRMEFDYVKLYANAIAMRAAQTRSRNKLQHPNDTVYHTNVMTAVEGPFILEAVDAALSLVRVFTRLVFASVFLMKAVSFGAIGQPDTEIIDLEYTLIDSLAASSADEHHISAYLAKLLSKVLESIPRRGMAPGRLDPGADEVGFLFNSHLEGQGSRSGAPDMSSGPAHQPLDFVVGGSAHSGTGTGNVGVGWEESMSMLFDLGYNPTSIVSDIEDMLAASDPGFFGIGTGGLGDM</sequence>
<dbReference type="Proteomes" id="UP000322245">
    <property type="component" value="Unassembled WGS sequence"/>
</dbReference>
<dbReference type="GO" id="GO:0008270">
    <property type="term" value="F:zinc ion binding"/>
    <property type="evidence" value="ECO:0007669"/>
    <property type="project" value="InterPro"/>
</dbReference>
<accession>A0A5D3B1Q8</accession>
<dbReference type="CDD" id="cd00067">
    <property type="entry name" value="GAL4"/>
    <property type="match status" value="1"/>
</dbReference>
<keyword evidence="4" id="KW-1185">Reference proteome</keyword>
<reference evidence="3 4" key="1">
    <citation type="submission" date="2017-05" db="EMBL/GenBank/DDBJ databases">
        <title>The Genome Sequence of Tsuchiyaea wingfieldii DSM 27421.</title>
        <authorList>
            <person name="Cuomo C."/>
            <person name="Passer A."/>
            <person name="Billmyre B."/>
            <person name="Heitman J."/>
        </authorList>
    </citation>
    <scope>NUCLEOTIDE SEQUENCE [LARGE SCALE GENOMIC DNA]</scope>
    <source>
        <strain evidence="3 4">DSM 27421</strain>
    </source>
</reference>
<comment type="caution">
    <text evidence="3">The sequence shown here is derived from an EMBL/GenBank/DDBJ whole genome shotgun (WGS) entry which is preliminary data.</text>
</comment>
<gene>
    <name evidence="3" type="ORF">B9479_002812</name>
</gene>
<dbReference type="PROSITE" id="PS00463">
    <property type="entry name" value="ZN2_CY6_FUNGAL_1"/>
    <property type="match status" value="1"/>
</dbReference>
<name>A0A5D3B1Q8_9TREE</name>
<evidence type="ECO:0000256" key="1">
    <source>
        <dbReference type="SAM" id="MobiDB-lite"/>
    </source>
</evidence>
<dbReference type="InterPro" id="IPR052780">
    <property type="entry name" value="AAA_Catabolism_Regulators"/>
</dbReference>
<dbReference type="SUPFAM" id="SSF57701">
    <property type="entry name" value="Zn2/Cys6 DNA-binding domain"/>
    <property type="match status" value="1"/>
</dbReference>
<dbReference type="Pfam" id="PF00172">
    <property type="entry name" value="Zn_clus"/>
    <property type="match status" value="1"/>
</dbReference>
<dbReference type="SMART" id="SM00066">
    <property type="entry name" value="GAL4"/>
    <property type="match status" value="1"/>
</dbReference>
<dbReference type="EMBL" id="NIDF01000024">
    <property type="protein sequence ID" value="TYJ56409.1"/>
    <property type="molecule type" value="Genomic_DNA"/>
</dbReference>
<evidence type="ECO:0000313" key="3">
    <source>
        <dbReference type="EMBL" id="TYJ56409.1"/>
    </source>
</evidence>
<evidence type="ECO:0000313" key="4">
    <source>
        <dbReference type="Proteomes" id="UP000322245"/>
    </source>
</evidence>
<dbReference type="InterPro" id="IPR001138">
    <property type="entry name" value="Zn2Cys6_DnaBD"/>
</dbReference>
<dbReference type="GO" id="GO:0009074">
    <property type="term" value="P:aromatic amino acid family catabolic process"/>
    <property type="evidence" value="ECO:0007669"/>
    <property type="project" value="TreeGrafter"/>
</dbReference>
<dbReference type="PANTHER" id="PTHR31644:SF2">
    <property type="entry name" value="TRANSCRIPTIONAL ACTIVATOR ARO80-RELATED"/>
    <property type="match status" value="1"/>
</dbReference>
<dbReference type="GO" id="GO:0000981">
    <property type="term" value="F:DNA-binding transcription factor activity, RNA polymerase II-specific"/>
    <property type="evidence" value="ECO:0007669"/>
    <property type="project" value="InterPro"/>
</dbReference>
<dbReference type="AlphaFoldDB" id="A0A5D3B1Q8"/>
<feature type="region of interest" description="Disordered" evidence="1">
    <location>
        <begin position="65"/>
        <end position="111"/>
    </location>
</feature>
<dbReference type="Gene3D" id="4.10.240.10">
    <property type="entry name" value="Zn(2)-C6 fungal-type DNA-binding domain"/>
    <property type="match status" value="1"/>
</dbReference>
<dbReference type="CDD" id="cd12148">
    <property type="entry name" value="fungal_TF_MHR"/>
    <property type="match status" value="1"/>
</dbReference>
<feature type="compositionally biased region" description="Low complexity" evidence="1">
    <location>
        <begin position="76"/>
        <end position="93"/>
    </location>
</feature>
<protein>
    <recommendedName>
        <fullName evidence="2">Zn(2)-C6 fungal-type domain-containing protein</fullName>
    </recommendedName>
</protein>
<feature type="domain" description="Zn(2)-C6 fungal-type" evidence="2">
    <location>
        <begin position="20"/>
        <end position="56"/>
    </location>
</feature>
<dbReference type="PROSITE" id="PS50048">
    <property type="entry name" value="ZN2_CY6_FUNGAL_2"/>
    <property type="match status" value="1"/>
</dbReference>
<dbReference type="InterPro" id="IPR036864">
    <property type="entry name" value="Zn2-C6_fun-type_DNA-bd_sf"/>
</dbReference>
<organism evidence="3 4">
    <name type="scientific">Cryptococcus floricola</name>
    <dbReference type="NCBI Taxonomy" id="2591691"/>
    <lineage>
        <taxon>Eukaryota</taxon>
        <taxon>Fungi</taxon>
        <taxon>Dikarya</taxon>
        <taxon>Basidiomycota</taxon>
        <taxon>Agaricomycotina</taxon>
        <taxon>Tremellomycetes</taxon>
        <taxon>Tremellales</taxon>
        <taxon>Cryptococcaceae</taxon>
        <taxon>Cryptococcus</taxon>
    </lineage>
</organism>
<proteinExistence type="predicted"/>
<evidence type="ECO:0000259" key="2">
    <source>
        <dbReference type="PROSITE" id="PS50048"/>
    </source>
</evidence>